<sequence>MKNRSEFKNDSISTMVKYAIIAYNYSIHSATNLKPIEIVTGHMEPNELLSFDDEVQITRDYVNSHKEKTKHLYDTIHQRLQQRKEAQISAVNKNREPLPPDIPTDVFVRNRQKQNKTGNKYKRETINTLNTDRKTAEINKQHANTSEGIHLSNIRRPNVSRNFPNVSDSGSSSQSS</sequence>
<evidence type="ECO:0000256" key="1">
    <source>
        <dbReference type="SAM" id="MobiDB-lite"/>
    </source>
</evidence>
<evidence type="ECO:0000313" key="2">
    <source>
        <dbReference type="EMBL" id="CAG6609318.1"/>
    </source>
</evidence>
<feature type="region of interest" description="Disordered" evidence="1">
    <location>
        <begin position="154"/>
        <end position="176"/>
    </location>
</feature>
<organism evidence="2">
    <name type="scientific">Cacopsylla melanoneura</name>
    <dbReference type="NCBI Taxonomy" id="428564"/>
    <lineage>
        <taxon>Eukaryota</taxon>
        <taxon>Metazoa</taxon>
        <taxon>Ecdysozoa</taxon>
        <taxon>Arthropoda</taxon>
        <taxon>Hexapoda</taxon>
        <taxon>Insecta</taxon>
        <taxon>Pterygota</taxon>
        <taxon>Neoptera</taxon>
        <taxon>Paraneoptera</taxon>
        <taxon>Hemiptera</taxon>
        <taxon>Sternorrhyncha</taxon>
        <taxon>Psylloidea</taxon>
        <taxon>Psyllidae</taxon>
        <taxon>Psyllinae</taxon>
        <taxon>Cacopsylla</taxon>
    </lineage>
</organism>
<dbReference type="EMBL" id="HBUF01014384">
    <property type="protein sequence ID" value="CAG6609367.1"/>
    <property type="molecule type" value="Transcribed_RNA"/>
</dbReference>
<name>A0A8D8LMM8_9HEMI</name>
<dbReference type="EMBL" id="HBUF01014373">
    <property type="protein sequence ID" value="CAG6609279.1"/>
    <property type="molecule type" value="Transcribed_RNA"/>
</dbReference>
<proteinExistence type="predicted"/>
<reference evidence="2" key="1">
    <citation type="submission" date="2021-05" db="EMBL/GenBank/DDBJ databases">
        <authorList>
            <person name="Alioto T."/>
            <person name="Alioto T."/>
            <person name="Gomez Garrido J."/>
        </authorList>
    </citation>
    <scope>NUCLEOTIDE SEQUENCE</scope>
</reference>
<dbReference type="AlphaFoldDB" id="A0A8D8LMM8"/>
<protein>
    <submittedName>
        <fullName evidence="2">Uncharacterized protein</fullName>
    </submittedName>
</protein>
<feature type="compositionally biased region" description="Low complexity" evidence="1">
    <location>
        <begin position="167"/>
        <end position="176"/>
    </location>
</feature>
<dbReference type="EMBL" id="HBUF01014378">
    <property type="protein sequence ID" value="CAG6609318.1"/>
    <property type="molecule type" value="Transcribed_RNA"/>
</dbReference>
<accession>A0A8D8LMM8</accession>